<protein>
    <submittedName>
        <fullName evidence="5">Epoxide hydrolase</fullName>
    </submittedName>
</protein>
<dbReference type="Gene3D" id="3.40.50.1820">
    <property type="entry name" value="alpha/beta hydrolase"/>
    <property type="match status" value="1"/>
</dbReference>
<dbReference type="PIRSF" id="PIRSF001112">
    <property type="entry name" value="Epoxide_hydrolase"/>
    <property type="match status" value="1"/>
</dbReference>
<dbReference type="GO" id="GO:0016787">
    <property type="term" value="F:hydrolase activity"/>
    <property type="evidence" value="ECO:0007669"/>
    <property type="project" value="UniProtKB-KW"/>
</dbReference>
<dbReference type="SUPFAM" id="SSF53474">
    <property type="entry name" value="alpha/beta-Hydrolases"/>
    <property type="match status" value="1"/>
</dbReference>
<comment type="similarity">
    <text evidence="1">Belongs to the peptidase S33 family.</text>
</comment>
<feature type="domain" description="Epoxide hydrolase N-terminal" evidence="4">
    <location>
        <begin position="4"/>
        <end position="110"/>
    </location>
</feature>
<keyword evidence="3 5" id="KW-0378">Hydrolase</keyword>
<dbReference type="InterPro" id="IPR029058">
    <property type="entry name" value="AB_hydrolase_fold"/>
</dbReference>
<evidence type="ECO:0000313" key="5">
    <source>
        <dbReference type="EMBL" id="GAA1948806.1"/>
    </source>
</evidence>
<dbReference type="PANTHER" id="PTHR21661:SF35">
    <property type="entry name" value="EPOXIDE HYDROLASE"/>
    <property type="match status" value="1"/>
</dbReference>
<dbReference type="InterPro" id="IPR016292">
    <property type="entry name" value="Epoxide_hydrolase"/>
</dbReference>
<keyword evidence="6" id="KW-1185">Reference proteome</keyword>
<evidence type="ECO:0000256" key="2">
    <source>
        <dbReference type="ARBA" id="ARBA00022797"/>
    </source>
</evidence>
<proteinExistence type="inferred from homology"/>
<dbReference type="InterPro" id="IPR000639">
    <property type="entry name" value="Epox_hydrolase-like"/>
</dbReference>
<accession>A0ABP5BQ76</accession>
<dbReference type="PRINTS" id="PR00412">
    <property type="entry name" value="EPOXHYDRLASE"/>
</dbReference>
<dbReference type="Pfam" id="PF06441">
    <property type="entry name" value="EHN"/>
    <property type="match status" value="1"/>
</dbReference>
<organism evidence="5 6">
    <name type="scientific">Nocardioides panacihumi</name>
    <dbReference type="NCBI Taxonomy" id="400774"/>
    <lineage>
        <taxon>Bacteria</taxon>
        <taxon>Bacillati</taxon>
        <taxon>Actinomycetota</taxon>
        <taxon>Actinomycetes</taxon>
        <taxon>Propionibacteriales</taxon>
        <taxon>Nocardioidaceae</taxon>
        <taxon>Nocardioides</taxon>
    </lineage>
</organism>
<dbReference type="PANTHER" id="PTHR21661">
    <property type="entry name" value="EPOXIDE HYDROLASE 1-RELATED"/>
    <property type="match status" value="1"/>
</dbReference>
<evidence type="ECO:0000259" key="4">
    <source>
        <dbReference type="Pfam" id="PF06441"/>
    </source>
</evidence>
<evidence type="ECO:0000256" key="3">
    <source>
        <dbReference type="ARBA" id="ARBA00022801"/>
    </source>
</evidence>
<evidence type="ECO:0000256" key="1">
    <source>
        <dbReference type="ARBA" id="ARBA00010088"/>
    </source>
</evidence>
<sequence>MPVHDFTVDVPAAVVDDLRQRLRLTRWPDQIPGSGWSRGTDADYLRDVVDHWATDYDWPAAQNRLNAFRHLLVDVGDPEGAVVHVVHEKGEIDGALPVALLHGWPSSFVQMLPLLPLLTHPSRHGADAEDAFDVVALSLPGYGFSSRPTAPGWDLRRIAEAVLEVMTALGYDTFAARGSDLGAGVLQQLALGHPDRLRALHLSGTNPYLGPIPADLTDDEREFVAQAQDWNVREMAYAMEQSTKPQTLAFALNDSPAGLAAWILEKFNAWSDCRGDLESVYSRDDLLTNLTLYWVTETIGSSMRLYYEAANSTTAAYGRVEVPTGMAMSARDMFPTPRSWAERSYNVTHWTEIPVGGHFLEWEVPNLVAIDMRDFFRDHR</sequence>
<gene>
    <name evidence="5" type="ORF">GCM10009798_05000</name>
</gene>
<dbReference type="InterPro" id="IPR010497">
    <property type="entry name" value="Epoxide_hydro_N"/>
</dbReference>
<dbReference type="RefSeq" id="WP_344042072.1">
    <property type="nucleotide sequence ID" value="NZ_BAAAPB010000001.1"/>
</dbReference>
<dbReference type="EMBL" id="BAAAPB010000001">
    <property type="protein sequence ID" value="GAA1948806.1"/>
    <property type="molecule type" value="Genomic_DNA"/>
</dbReference>
<reference evidence="6" key="1">
    <citation type="journal article" date="2019" name="Int. J. Syst. Evol. Microbiol.">
        <title>The Global Catalogue of Microorganisms (GCM) 10K type strain sequencing project: providing services to taxonomists for standard genome sequencing and annotation.</title>
        <authorList>
            <consortium name="The Broad Institute Genomics Platform"/>
            <consortium name="The Broad Institute Genome Sequencing Center for Infectious Disease"/>
            <person name="Wu L."/>
            <person name="Ma J."/>
        </authorList>
    </citation>
    <scope>NUCLEOTIDE SEQUENCE [LARGE SCALE GENOMIC DNA]</scope>
    <source>
        <strain evidence="6">JCM 15309</strain>
    </source>
</reference>
<evidence type="ECO:0000313" key="6">
    <source>
        <dbReference type="Proteomes" id="UP001500571"/>
    </source>
</evidence>
<comment type="caution">
    <text evidence="5">The sequence shown here is derived from an EMBL/GenBank/DDBJ whole genome shotgun (WGS) entry which is preliminary data.</text>
</comment>
<keyword evidence="2" id="KW-0058">Aromatic hydrocarbons catabolism</keyword>
<name>A0ABP5BQ76_9ACTN</name>
<dbReference type="Proteomes" id="UP001500571">
    <property type="component" value="Unassembled WGS sequence"/>
</dbReference>